<feature type="compositionally biased region" description="Acidic residues" evidence="1">
    <location>
        <begin position="7"/>
        <end position="16"/>
    </location>
</feature>
<accession>A0ABD1QWD5</accession>
<feature type="region of interest" description="Disordered" evidence="1">
    <location>
        <begin position="1"/>
        <end position="21"/>
    </location>
</feature>
<sequence length="143" mass="16486">MVASENILEDGKEDDTETSKEKLLIEECVGKSKFEHRKKDEDDDDNGQLITTLFGTMPPVVANNYLLANEFKNKEQDEETMEKNEEDVCTLECGEGTSAENQFNHINDKEKDDGMRDIEEEIDLKKERTIRGTSYNNLLKQLY</sequence>
<evidence type="ECO:0000313" key="3">
    <source>
        <dbReference type="Proteomes" id="UP001604336"/>
    </source>
</evidence>
<protein>
    <submittedName>
        <fullName evidence="2">Uncharacterized protein</fullName>
    </submittedName>
</protein>
<organism evidence="2 3">
    <name type="scientific">Abeliophyllum distichum</name>
    <dbReference type="NCBI Taxonomy" id="126358"/>
    <lineage>
        <taxon>Eukaryota</taxon>
        <taxon>Viridiplantae</taxon>
        <taxon>Streptophyta</taxon>
        <taxon>Embryophyta</taxon>
        <taxon>Tracheophyta</taxon>
        <taxon>Spermatophyta</taxon>
        <taxon>Magnoliopsida</taxon>
        <taxon>eudicotyledons</taxon>
        <taxon>Gunneridae</taxon>
        <taxon>Pentapetalae</taxon>
        <taxon>asterids</taxon>
        <taxon>lamiids</taxon>
        <taxon>Lamiales</taxon>
        <taxon>Oleaceae</taxon>
        <taxon>Forsythieae</taxon>
        <taxon>Abeliophyllum</taxon>
    </lineage>
</organism>
<reference evidence="3" key="1">
    <citation type="submission" date="2024-07" db="EMBL/GenBank/DDBJ databases">
        <title>Two chromosome-level genome assemblies of Korean endemic species Abeliophyllum distichum and Forsythia ovata (Oleaceae).</title>
        <authorList>
            <person name="Jang H."/>
        </authorList>
    </citation>
    <scope>NUCLEOTIDE SEQUENCE [LARGE SCALE GENOMIC DNA]</scope>
</reference>
<dbReference type="AlphaFoldDB" id="A0ABD1QWD5"/>
<comment type="caution">
    <text evidence="2">The sequence shown here is derived from an EMBL/GenBank/DDBJ whole genome shotgun (WGS) entry which is preliminary data.</text>
</comment>
<dbReference type="Proteomes" id="UP001604336">
    <property type="component" value="Unassembled WGS sequence"/>
</dbReference>
<gene>
    <name evidence="2" type="ORF">Adt_33033</name>
</gene>
<evidence type="ECO:0000256" key="1">
    <source>
        <dbReference type="SAM" id="MobiDB-lite"/>
    </source>
</evidence>
<keyword evidence="3" id="KW-1185">Reference proteome</keyword>
<evidence type="ECO:0000313" key="2">
    <source>
        <dbReference type="EMBL" id="KAL2480067.1"/>
    </source>
</evidence>
<dbReference type="EMBL" id="JBFOLK010000010">
    <property type="protein sequence ID" value="KAL2480067.1"/>
    <property type="molecule type" value="Genomic_DNA"/>
</dbReference>
<proteinExistence type="predicted"/>
<name>A0ABD1QWD5_9LAMI</name>